<proteinExistence type="predicted"/>
<name>A0A6A4IPH6_APOLU</name>
<keyword evidence="2" id="KW-1185">Reference proteome</keyword>
<evidence type="ECO:0000313" key="2">
    <source>
        <dbReference type="Proteomes" id="UP000466442"/>
    </source>
</evidence>
<sequence>MTAIPSLTGGLREGVSMPSLLSIRDSYNVAESLARADLMTSPAARRRLQARRIELGLGEHPGFVPPKHLLLYLVR</sequence>
<protein>
    <submittedName>
        <fullName evidence="1">Uncharacterized protein</fullName>
    </submittedName>
</protein>
<reference evidence="1" key="1">
    <citation type="journal article" date="2021" name="Mol. Ecol. Resour.">
        <title>Apolygus lucorum genome provides insights into omnivorousness and mesophyll feeding.</title>
        <authorList>
            <person name="Liu Y."/>
            <person name="Liu H."/>
            <person name="Wang H."/>
            <person name="Huang T."/>
            <person name="Liu B."/>
            <person name="Yang B."/>
            <person name="Yin L."/>
            <person name="Li B."/>
            <person name="Zhang Y."/>
            <person name="Zhang S."/>
            <person name="Jiang F."/>
            <person name="Zhang X."/>
            <person name="Ren Y."/>
            <person name="Wang B."/>
            <person name="Wang S."/>
            <person name="Lu Y."/>
            <person name="Wu K."/>
            <person name="Fan W."/>
            <person name="Wang G."/>
        </authorList>
    </citation>
    <scope>NUCLEOTIDE SEQUENCE</scope>
    <source>
        <strain evidence="1">12Hb</strain>
    </source>
</reference>
<accession>A0A6A4IPH6</accession>
<evidence type="ECO:0000313" key="1">
    <source>
        <dbReference type="EMBL" id="KAF6201467.1"/>
    </source>
</evidence>
<organism evidence="1 2">
    <name type="scientific">Apolygus lucorum</name>
    <name type="common">Small green plant bug</name>
    <name type="synonym">Lygocoris lucorum</name>
    <dbReference type="NCBI Taxonomy" id="248454"/>
    <lineage>
        <taxon>Eukaryota</taxon>
        <taxon>Metazoa</taxon>
        <taxon>Ecdysozoa</taxon>
        <taxon>Arthropoda</taxon>
        <taxon>Hexapoda</taxon>
        <taxon>Insecta</taxon>
        <taxon>Pterygota</taxon>
        <taxon>Neoptera</taxon>
        <taxon>Paraneoptera</taxon>
        <taxon>Hemiptera</taxon>
        <taxon>Heteroptera</taxon>
        <taxon>Panheteroptera</taxon>
        <taxon>Cimicomorpha</taxon>
        <taxon>Miridae</taxon>
        <taxon>Mirini</taxon>
        <taxon>Apolygus</taxon>
    </lineage>
</organism>
<dbReference type="OrthoDB" id="8035218at2759"/>
<comment type="caution">
    <text evidence="1">The sequence shown here is derived from an EMBL/GenBank/DDBJ whole genome shotgun (WGS) entry which is preliminary data.</text>
</comment>
<dbReference type="AlphaFoldDB" id="A0A6A4IPH6"/>
<dbReference type="EMBL" id="WIXP02000012">
    <property type="protein sequence ID" value="KAF6201467.1"/>
    <property type="molecule type" value="Genomic_DNA"/>
</dbReference>
<gene>
    <name evidence="1" type="ORF">GE061_003858</name>
</gene>
<dbReference type="Proteomes" id="UP000466442">
    <property type="component" value="Linkage Group LG12"/>
</dbReference>